<feature type="binding site" evidence="6">
    <location>
        <position position="347"/>
    </location>
    <ligand>
        <name>Mn(2+)</name>
        <dbReference type="ChEBI" id="CHEBI:29035"/>
        <label>2</label>
    </ligand>
</feature>
<dbReference type="SUPFAM" id="SSF53187">
    <property type="entry name" value="Zn-dependent exopeptidases"/>
    <property type="match status" value="1"/>
</dbReference>
<dbReference type="PIRSF" id="PIRSF005962">
    <property type="entry name" value="Pept_M20D_amidohydro"/>
    <property type="match status" value="1"/>
</dbReference>
<dbReference type="GO" id="GO:0050118">
    <property type="term" value="F:N-acetyldiaminopimelate deacetylase activity"/>
    <property type="evidence" value="ECO:0007669"/>
    <property type="project" value="UniProtKB-UniRule"/>
</dbReference>
<dbReference type="CDD" id="cd05670">
    <property type="entry name" value="M20_Acy1_YkuR-like"/>
    <property type="match status" value="1"/>
</dbReference>
<keyword evidence="2 5" id="KW-0378">Hydrolase</keyword>
<dbReference type="Gene3D" id="3.40.630.10">
    <property type="entry name" value="Zn peptidases"/>
    <property type="match status" value="1"/>
</dbReference>
<dbReference type="InterPro" id="IPR017439">
    <property type="entry name" value="Amidohydrolase"/>
</dbReference>
<dbReference type="Gene3D" id="3.30.70.360">
    <property type="match status" value="1"/>
</dbReference>
<dbReference type="InterPro" id="IPR002933">
    <property type="entry name" value="Peptidase_M20"/>
</dbReference>
<comment type="caution">
    <text evidence="8">The sequence shown here is derived from an EMBL/GenBank/DDBJ whole genome shotgun (WGS) entry which is preliminary data.</text>
</comment>
<comment type="catalytic activity">
    <reaction evidence="5">
        <text>N-acetyl-(2S,6S)-2,6-diaminopimelate + H2O = (2S,6S)-2,6-diaminopimelate + acetate</text>
        <dbReference type="Rhea" id="RHEA:20405"/>
        <dbReference type="ChEBI" id="CHEBI:15377"/>
        <dbReference type="ChEBI" id="CHEBI:30089"/>
        <dbReference type="ChEBI" id="CHEBI:57609"/>
        <dbReference type="ChEBI" id="CHEBI:58767"/>
        <dbReference type="EC" id="3.5.1.47"/>
    </reaction>
</comment>
<dbReference type="InterPro" id="IPR023905">
    <property type="entry name" value="AcetylDAP_deacetylase"/>
</dbReference>
<dbReference type="GO" id="GO:0009089">
    <property type="term" value="P:lysine biosynthetic process via diaminopimelate"/>
    <property type="evidence" value="ECO:0007669"/>
    <property type="project" value="UniProtKB-UniRule"/>
</dbReference>
<dbReference type="EC" id="3.5.1.47" evidence="5"/>
<feature type="active site" evidence="5">
    <location>
        <position position="69"/>
    </location>
</feature>
<dbReference type="Pfam" id="PF01546">
    <property type="entry name" value="Peptidase_M20"/>
    <property type="match status" value="1"/>
</dbReference>
<feature type="binding site" evidence="6">
    <location>
        <position position="94"/>
    </location>
    <ligand>
        <name>Mn(2+)</name>
        <dbReference type="ChEBI" id="CHEBI:29035"/>
        <label>2</label>
    </ligand>
</feature>
<comment type="similarity">
    <text evidence="5">Belongs to the peptidase M20A family. N-acetyldiaminopimelate deacetylase subfamily.</text>
</comment>
<dbReference type="PANTHER" id="PTHR11014">
    <property type="entry name" value="PEPTIDASE M20 FAMILY MEMBER"/>
    <property type="match status" value="1"/>
</dbReference>
<accession>A0AAP3CRY4</accession>
<proteinExistence type="inferred from homology"/>
<dbReference type="HAMAP" id="MF_01692">
    <property type="entry name" value="DapEL"/>
    <property type="match status" value="1"/>
</dbReference>
<feature type="active site" description="Proton acceptor" evidence="5">
    <location>
        <position position="128"/>
    </location>
</feature>
<dbReference type="Pfam" id="PF07687">
    <property type="entry name" value="M20_dimer"/>
    <property type="match status" value="1"/>
</dbReference>
<feature type="binding site" evidence="6">
    <location>
        <position position="96"/>
    </location>
    <ligand>
        <name>Mn(2+)</name>
        <dbReference type="ChEBI" id="CHEBI:29035"/>
        <label>2</label>
    </ligand>
</feature>
<feature type="binding site" evidence="6">
    <location>
        <position position="128"/>
    </location>
    <ligand>
        <name>Mn(2+)</name>
        <dbReference type="ChEBI" id="CHEBI:29035"/>
        <label>2</label>
    </ligand>
</feature>
<dbReference type="EMBL" id="JALAQA010000005">
    <property type="protein sequence ID" value="MCY8510081.1"/>
    <property type="molecule type" value="Genomic_DNA"/>
</dbReference>
<feature type="binding site" evidence="6">
    <location>
        <position position="154"/>
    </location>
    <ligand>
        <name>Mn(2+)</name>
        <dbReference type="ChEBI" id="CHEBI:29035"/>
        <label>2</label>
    </ligand>
</feature>
<evidence type="ECO:0000256" key="5">
    <source>
        <dbReference type="HAMAP-Rule" id="MF_01692"/>
    </source>
</evidence>
<feature type="domain" description="Peptidase M20 dimerisation" evidence="7">
    <location>
        <begin position="179"/>
        <end position="269"/>
    </location>
</feature>
<dbReference type="InterPro" id="IPR036264">
    <property type="entry name" value="Bact_exopeptidase_dim_dom"/>
</dbReference>
<evidence type="ECO:0000256" key="6">
    <source>
        <dbReference type="PIRSR" id="PIRSR005962-1"/>
    </source>
</evidence>
<comment type="cofactor">
    <cofactor evidence="6">
        <name>Mn(2+)</name>
        <dbReference type="ChEBI" id="CHEBI:29035"/>
    </cofactor>
    <text evidence="6">The Mn(2+) ion enhances activity.</text>
</comment>
<protein>
    <recommendedName>
        <fullName evidence="5">N-acetyldiaminopimelate deacetylase</fullName>
        <ecNumber evidence="5">3.5.1.47</ecNumber>
    </recommendedName>
</protein>
<keyword evidence="6" id="KW-0479">Metal-binding</keyword>
<dbReference type="RefSeq" id="WP_268446330.1">
    <property type="nucleotide sequence ID" value="NZ_JALAQA010000005.1"/>
</dbReference>
<comment type="pathway">
    <text evidence="5">Amino-acid biosynthesis; L-lysine biosynthesis via DAP pathway; LL-2,6-diaminopimelate from (S)-tetrahydrodipicolinate (acetylase route): step 3/3.</text>
</comment>
<keyword evidence="6" id="KW-0464">Manganese</keyword>
<evidence type="ECO:0000313" key="9">
    <source>
        <dbReference type="Proteomes" id="UP001075387"/>
    </source>
</evidence>
<dbReference type="FunFam" id="3.30.70.360:FF:000001">
    <property type="entry name" value="N-acetyldiaminopimelate deacetylase"/>
    <property type="match status" value="1"/>
</dbReference>
<evidence type="ECO:0000313" key="8">
    <source>
        <dbReference type="EMBL" id="MCY8510081.1"/>
    </source>
</evidence>
<dbReference type="GO" id="GO:0019877">
    <property type="term" value="P:diaminopimelate biosynthetic process"/>
    <property type="evidence" value="ECO:0007669"/>
    <property type="project" value="UniProtKB-UniRule"/>
</dbReference>
<keyword evidence="3 5" id="KW-0220">Diaminopimelate biosynthesis</keyword>
<sequence length="374" mass="41504">MKKEELIAIRRDLHRIPELGFQEFKTQQYLLNVLEQYPKDRIEIEKWRTGLFVKVNGTAPDKMLGYRADIDALSIEEQTGLPFASEHHGKMHACGHDLHMTIALGIIDHFVHHPVKQDLLFLFQPAEEGPGGAEPMLESDVLKKWQPDLITALHIAPELPVGTIATKSGLLFANTSELVIDLEGKGGHAAYPHLAEDMVVAASTLVTQLQTIISRNTDPLDSAVITIGTITGGSAQNIIAQTAHLEGTIRTLSEESMKQVKERIEDLVKGIEIGFRCKGKVTYPSVYHQVYNTSGLTEEFMSFVAEHKLAQVIEAKEAMTGEDFGYMLKKYPGFMFWLGADSSHGLHHAKLNPDENAIETAVNVMTGYFSVYAN</sequence>
<dbReference type="Proteomes" id="UP001075387">
    <property type="component" value="Unassembled WGS sequence"/>
</dbReference>
<evidence type="ECO:0000259" key="7">
    <source>
        <dbReference type="Pfam" id="PF07687"/>
    </source>
</evidence>
<dbReference type="GO" id="GO:0046872">
    <property type="term" value="F:metal ion binding"/>
    <property type="evidence" value="ECO:0007669"/>
    <property type="project" value="UniProtKB-KW"/>
</dbReference>
<name>A0AAP3CRY4_BACMO</name>
<evidence type="ECO:0000256" key="4">
    <source>
        <dbReference type="ARBA" id="ARBA00023154"/>
    </source>
</evidence>
<dbReference type="PANTHER" id="PTHR11014:SF98">
    <property type="entry name" value="N-ACETYLDIAMINOPIMELATE DEACETYLASE"/>
    <property type="match status" value="1"/>
</dbReference>
<dbReference type="NCBIfam" id="TIGR01891">
    <property type="entry name" value="amidohydrolases"/>
    <property type="match status" value="1"/>
</dbReference>
<dbReference type="SUPFAM" id="SSF55031">
    <property type="entry name" value="Bacterial exopeptidase dimerisation domain"/>
    <property type="match status" value="1"/>
</dbReference>
<keyword evidence="4 5" id="KW-0457">Lysine biosynthesis</keyword>
<dbReference type="AlphaFoldDB" id="A0AAP3CRY4"/>
<organism evidence="8 9">
    <name type="scientific">Bacillus mojavensis</name>
    <dbReference type="NCBI Taxonomy" id="72360"/>
    <lineage>
        <taxon>Bacteria</taxon>
        <taxon>Bacillati</taxon>
        <taxon>Bacillota</taxon>
        <taxon>Bacilli</taxon>
        <taxon>Bacillales</taxon>
        <taxon>Bacillaceae</taxon>
        <taxon>Bacillus</taxon>
    </lineage>
</organism>
<reference evidence="8" key="1">
    <citation type="submission" date="2022-02" db="EMBL/GenBank/DDBJ databases">
        <title>Crop Bioprotection Bacillus Genome Sequencing.</title>
        <authorList>
            <person name="Dunlap C."/>
        </authorList>
    </citation>
    <scope>NUCLEOTIDE SEQUENCE</scope>
    <source>
        <strain evidence="8">CK3O2B-54A</strain>
    </source>
</reference>
<evidence type="ECO:0000256" key="3">
    <source>
        <dbReference type="ARBA" id="ARBA00022915"/>
    </source>
</evidence>
<gene>
    <name evidence="8" type="ORF">MOD07_11010</name>
</gene>
<evidence type="ECO:0000256" key="1">
    <source>
        <dbReference type="ARBA" id="ARBA00022605"/>
    </source>
</evidence>
<evidence type="ECO:0000256" key="2">
    <source>
        <dbReference type="ARBA" id="ARBA00022801"/>
    </source>
</evidence>
<comment type="function">
    <text evidence="5">Catalyzes the conversion of N-acetyl-diaminopimelate to diaminopimelate and acetate.</text>
</comment>
<dbReference type="InterPro" id="IPR011650">
    <property type="entry name" value="Peptidase_M20_dimer"/>
</dbReference>
<keyword evidence="1 5" id="KW-0028">Amino-acid biosynthesis</keyword>